<evidence type="ECO:0000256" key="5">
    <source>
        <dbReference type="ARBA" id="ARBA00022741"/>
    </source>
</evidence>
<dbReference type="PANTHER" id="PTHR37940:SF1">
    <property type="entry name" value="LYSINE--TRNA LIGASE"/>
    <property type="match status" value="1"/>
</dbReference>
<dbReference type="Gene3D" id="3.40.50.620">
    <property type="entry name" value="HUPs"/>
    <property type="match status" value="2"/>
</dbReference>
<evidence type="ECO:0000256" key="4">
    <source>
        <dbReference type="ARBA" id="ARBA00022598"/>
    </source>
</evidence>
<dbReference type="NCBIfam" id="TIGR00467">
    <property type="entry name" value="lysS_arch"/>
    <property type="match status" value="1"/>
</dbReference>
<dbReference type="Proteomes" id="UP000249254">
    <property type="component" value="Unassembled WGS sequence"/>
</dbReference>
<dbReference type="OrthoDB" id="9803151at2"/>
<dbReference type="Pfam" id="PF01921">
    <property type="entry name" value="tRNA-synt_1f"/>
    <property type="match status" value="1"/>
</dbReference>
<name>A0A328AEU5_9CAUL</name>
<gene>
    <name evidence="10" type="primary">lysS</name>
    <name evidence="11" type="ORF">DJ017_02040</name>
</gene>
<organism evidence="11 12">
    <name type="scientific">Phenylobacterium soli</name>
    <dbReference type="NCBI Taxonomy" id="2170551"/>
    <lineage>
        <taxon>Bacteria</taxon>
        <taxon>Pseudomonadati</taxon>
        <taxon>Pseudomonadota</taxon>
        <taxon>Alphaproteobacteria</taxon>
        <taxon>Caulobacterales</taxon>
        <taxon>Caulobacteraceae</taxon>
        <taxon>Phenylobacterium</taxon>
    </lineage>
</organism>
<keyword evidence="6 10" id="KW-0067">ATP-binding</keyword>
<keyword evidence="8 10" id="KW-0030">Aminoacyl-tRNA synthetase</keyword>
<evidence type="ECO:0000313" key="12">
    <source>
        <dbReference type="Proteomes" id="UP000249254"/>
    </source>
</evidence>
<dbReference type="PANTHER" id="PTHR37940">
    <property type="entry name" value="LYSINE--TRNA LIGASE"/>
    <property type="match status" value="1"/>
</dbReference>
<dbReference type="InterPro" id="IPR008925">
    <property type="entry name" value="aa_tRNA-synth_I_cd-bd_sf"/>
</dbReference>
<dbReference type="NCBIfam" id="NF001968">
    <property type="entry name" value="PRK00750.1-2"/>
    <property type="match status" value="1"/>
</dbReference>
<dbReference type="SUPFAM" id="SSF52374">
    <property type="entry name" value="Nucleotidylyl transferase"/>
    <property type="match status" value="1"/>
</dbReference>
<keyword evidence="5 10" id="KW-0547">Nucleotide-binding</keyword>
<dbReference type="SUPFAM" id="SSF48163">
    <property type="entry name" value="An anticodon-binding domain of class I aminoacyl-tRNA synthetases"/>
    <property type="match status" value="1"/>
</dbReference>
<accession>A0A328AEU5</accession>
<keyword evidence="7 10" id="KW-0648">Protein biosynthesis</keyword>
<evidence type="ECO:0000313" key="11">
    <source>
        <dbReference type="EMBL" id="RAK53393.1"/>
    </source>
</evidence>
<dbReference type="AlphaFoldDB" id="A0A328AEU5"/>
<keyword evidence="12" id="KW-1185">Reference proteome</keyword>
<feature type="short sequence motif" description="'HIGH' region" evidence="10">
    <location>
        <begin position="72"/>
        <end position="80"/>
    </location>
</feature>
<keyword evidence="4 10" id="KW-0436">Ligase</keyword>
<dbReference type="Gene3D" id="1.10.10.350">
    <property type="match status" value="1"/>
</dbReference>
<dbReference type="EMBL" id="QFYQ01000001">
    <property type="protein sequence ID" value="RAK53393.1"/>
    <property type="molecule type" value="Genomic_DNA"/>
</dbReference>
<dbReference type="GO" id="GO:0005524">
    <property type="term" value="F:ATP binding"/>
    <property type="evidence" value="ECO:0007669"/>
    <property type="project" value="UniProtKB-UniRule"/>
</dbReference>
<comment type="similarity">
    <text evidence="2 10">Belongs to the class-I aminoacyl-tRNA synthetase family.</text>
</comment>
<evidence type="ECO:0000256" key="6">
    <source>
        <dbReference type="ARBA" id="ARBA00022840"/>
    </source>
</evidence>
<dbReference type="GO" id="GO:0004824">
    <property type="term" value="F:lysine-tRNA ligase activity"/>
    <property type="evidence" value="ECO:0007669"/>
    <property type="project" value="UniProtKB-UniRule"/>
</dbReference>
<evidence type="ECO:0000256" key="2">
    <source>
        <dbReference type="ARBA" id="ARBA00005594"/>
    </source>
</evidence>
<reference evidence="12" key="1">
    <citation type="submission" date="2018-05" db="EMBL/GenBank/DDBJ databases">
        <authorList>
            <person name="Li X."/>
        </authorList>
    </citation>
    <scope>NUCLEOTIDE SEQUENCE [LARGE SCALE GENOMIC DNA]</scope>
    <source>
        <strain evidence="12">LX32</strain>
    </source>
</reference>
<evidence type="ECO:0000256" key="8">
    <source>
        <dbReference type="ARBA" id="ARBA00023146"/>
    </source>
</evidence>
<dbReference type="GO" id="GO:0005737">
    <property type="term" value="C:cytoplasm"/>
    <property type="evidence" value="ECO:0007669"/>
    <property type="project" value="UniProtKB-SubCell"/>
</dbReference>
<comment type="subcellular location">
    <subcellularLocation>
        <location evidence="1 10">Cytoplasm</location>
    </subcellularLocation>
</comment>
<dbReference type="GO" id="GO:0000049">
    <property type="term" value="F:tRNA binding"/>
    <property type="evidence" value="ECO:0007669"/>
    <property type="project" value="InterPro"/>
</dbReference>
<evidence type="ECO:0000256" key="7">
    <source>
        <dbReference type="ARBA" id="ARBA00022917"/>
    </source>
</evidence>
<evidence type="ECO:0000256" key="1">
    <source>
        <dbReference type="ARBA" id="ARBA00004496"/>
    </source>
</evidence>
<dbReference type="HAMAP" id="MF_00177">
    <property type="entry name" value="Lys_tRNA_synth_class1"/>
    <property type="match status" value="1"/>
</dbReference>
<dbReference type="EC" id="6.1.1.6" evidence="10"/>
<dbReference type="RefSeq" id="WP_111527145.1">
    <property type="nucleotide sequence ID" value="NZ_JBHRSG010000001.1"/>
</dbReference>
<comment type="caution">
    <text evidence="11">The sequence shown here is derived from an EMBL/GenBank/DDBJ whole genome shotgun (WGS) entry which is preliminary data.</text>
</comment>
<feature type="short sequence motif" description="'KMSKS' region" evidence="10">
    <location>
        <begin position="320"/>
        <end position="324"/>
    </location>
</feature>
<proteinExistence type="inferred from homology"/>
<evidence type="ECO:0000256" key="3">
    <source>
        <dbReference type="ARBA" id="ARBA00022490"/>
    </source>
</evidence>
<dbReference type="InterPro" id="IPR020751">
    <property type="entry name" value="aa-tRNA-synth_I_codon-bd_sub2"/>
</dbReference>
<dbReference type="InterPro" id="IPR002904">
    <property type="entry name" value="Lys-tRNA-ligase"/>
</dbReference>
<keyword evidence="3 10" id="KW-0963">Cytoplasm</keyword>
<dbReference type="GO" id="GO:0006430">
    <property type="term" value="P:lysyl-tRNA aminoacylation"/>
    <property type="evidence" value="ECO:0007669"/>
    <property type="project" value="UniProtKB-UniRule"/>
</dbReference>
<dbReference type="InterPro" id="IPR014729">
    <property type="entry name" value="Rossmann-like_a/b/a_fold"/>
</dbReference>
<feature type="binding site" evidence="10">
    <location>
        <position position="323"/>
    </location>
    <ligand>
        <name>ATP</name>
        <dbReference type="ChEBI" id="CHEBI:30616"/>
    </ligand>
</feature>
<sequence>MLQGLSHQAREAKSWPFEQARILLDRILRLRLSDAERDLASALIAQGKFDELVRTLPEAFARPVVFQCGYGASGLPHMGTFGEAARPTMVRGAFRALTEDAIPTQLIVFSDDMDGLRKIPDNVPNRAMLEEDRDKPVTSVRDPFGEHESFGAHNNARLRAFLDGFGFDYTFMSSTETYKSGRFDEVLLRILERFDAIQAVMLPTLGEERRATYSPFLPISPKTGRVLQAPTLERHLDRGTIVFPDEDGTLTEVPVTGGHVKLQWRPDWAARWTALGVDFEASGKDLVDSVRVSNRLVKVLGGEPPEAFHFELFMDENNQKISKSKGNGLTMEEWLRYGTPESLAYYMYQSPKSAKRLYFDVIPKATDEYLSHLDAFNKARGESDRPAIDNPAWHVHRGAPPQKGSPVSFSLLLNLVSAADASTGDILWGFLERYLPGATPQSEPLLDKLVGYALNYYEDFVKPSKKFRAPDAKERAAMEELSKRLKALPADADAEVIQNEVFEVGKTAGFEPLRAWFGALYEVLLGQPTGPRFGSFAAIFGLARTTALIDRALAGELTAA</sequence>
<protein>
    <recommendedName>
        <fullName evidence="10">Lysine--tRNA ligase</fullName>
        <ecNumber evidence="10">6.1.1.6</ecNumber>
    </recommendedName>
    <alternativeName>
        <fullName evidence="10">Lysyl-tRNA synthetase</fullName>
        <shortName evidence="10">LysRS</shortName>
    </alternativeName>
</protein>
<evidence type="ECO:0000256" key="10">
    <source>
        <dbReference type="HAMAP-Rule" id="MF_00177"/>
    </source>
</evidence>
<comment type="catalytic activity">
    <reaction evidence="9 10">
        <text>tRNA(Lys) + L-lysine + ATP = L-lysyl-tRNA(Lys) + AMP + diphosphate</text>
        <dbReference type="Rhea" id="RHEA:20792"/>
        <dbReference type="Rhea" id="RHEA-COMP:9696"/>
        <dbReference type="Rhea" id="RHEA-COMP:9697"/>
        <dbReference type="ChEBI" id="CHEBI:30616"/>
        <dbReference type="ChEBI" id="CHEBI:32551"/>
        <dbReference type="ChEBI" id="CHEBI:33019"/>
        <dbReference type="ChEBI" id="CHEBI:78442"/>
        <dbReference type="ChEBI" id="CHEBI:78529"/>
        <dbReference type="ChEBI" id="CHEBI:456215"/>
        <dbReference type="EC" id="6.1.1.6"/>
    </reaction>
</comment>
<evidence type="ECO:0000256" key="9">
    <source>
        <dbReference type="ARBA" id="ARBA00048573"/>
    </source>
</evidence>